<evidence type="ECO:0000256" key="1">
    <source>
        <dbReference type="SAM" id="Phobius"/>
    </source>
</evidence>
<sequence length="67" mass="7270">MGKSKPKKHTAAPRTALHRLLLLLVVTVVTTRFSVSVVVGVGIYAPPLGLLFPSLSLSRGCCRRDQR</sequence>
<keyword evidence="1" id="KW-1133">Transmembrane helix</keyword>
<feature type="transmembrane region" description="Helical" evidence="1">
    <location>
        <begin position="20"/>
        <end position="45"/>
    </location>
</feature>
<dbReference type="EMBL" id="GGFL01013938">
    <property type="protein sequence ID" value="MBW78116.1"/>
    <property type="molecule type" value="Transcribed_RNA"/>
</dbReference>
<proteinExistence type="predicted"/>
<keyword evidence="1" id="KW-0472">Membrane</keyword>
<dbReference type="AlphaFoldDB" id="A0A2M4DKN7"/>
<accession>A0A2M4DKN7</accession>
<reference evidence="2" key="1">
    <citation type="submission" date="2018-01" db="EMBL/GenBank/DDBJ databases">
        <title>An insight into the sialome of Amazonian anophelines.</title>
        <authorList>
            <person name="Ribeiro J.M."/>
            <person name="Scarpassa V."/>
            <person name="Calvo E."/>
        </authorList>
    </citation>
    <scope>NUCLEOTIDE SEQUENCE</scope>
</reference>
<organism evidence="2">
    <name type="scientific">Anopheles darlingi</name>
    <name type="common">Mosquito</name>
    <dbReference type="NCBI Taxonomy" id="43151"/>
    <lineage>
        <taxon>Eukaryota</taxon>
        <taxon>Metazoa</taxon>
        <taxon>Ecdysozoa</taxon>
        <taxon>Arthropoda</taxon>
        <taxon>Hexapoda</taxon>
        <taxon>Insecta</taxon>
        <taxon>Pterygota</taxon>
        <taxon>Neoptera</taxon>
        <taxon>Endopterygota</taxon>
        <taxon>Diptera</taxon>
        <taxon>Nematocera</taxon>
        <taxon>Culicoidea</taxon>
        <taxon>Culicidae</taxon>
        <taxon>Anophelinae</taxon>
        <taxon>Anopheles</taxon>
    </lineage>
</organism>
<evidence type="ECO:0000313" key="2">
    <source>
        <dbReference type="EMBL" id="MBW78116.1"/>
    </source>
</evidence>
<keyword evidence="1" id="KW-0812">Transmembrane</keyword>
<name>A0A2M4DKN7_ANODA</name>
<protein>
    <submittedName>
        <fullName evidence="2">Putative secreted protein</fullName>
    </submittedName>
</protein>